<dbReference type="EMBL" id="CADCXU010016467">
    <property type="protein sequence ID" value="CAB0005477.1"/>
    <property type="molecule type" value="Genomic_DNA"/>
</dbReference>
<dbReference type="AlphaFoldDB" id="A0A6H5GN97"/>
<evidence type="ECO:0000313" key="1">
    <source>
        <dbReference type="EMBL" id="CAB0005477.1"/>
    </source>
</evidence>
<name>A0A6H5GN97_9HEMI</name>
<evidence type="ECO:0000313" key="2">
    <source>
        <dbReference type="Proteomes" id="UP000479000"/>
    </source>
</evidence>
<proteinExistence type="predicted"/>
<protein>
    <submittedName>
        <fullName evidence="1">Uncharacterized protein</fullName>
    </submittedName>
</protein>
<reference evidence="1 2" key="1">
    <citation type="submission" date="2020-02" db="EMBL/GenBank/DDBJ databases">
        <authorList>
            <person name="Ferguson B K."/>
        </authorList>
    </citation>
    <scope>NUCLEOTIDE SEQUENCE [LARGE SCALE GENOMIC DNA]</scope>
</reference>
<gene>
    <name evidence="1" type="ORF">NTEN_LOCUS10954</name>
</gene>
<accession>A0A6H5GN97</accession>
<sequence length="78" mass="8612">MLGSEKITKFMGKFFASDGKTKADPSTDTLTVASAYGYAVDKIVYPVAENDHPRDGANLRFVLVHQCLQHQIHFQGTP</sequence>
<organism evidence="1 2">
    <name type="scientific">Nesidiocoris tenuis</name>
    <dbReference type="NCBI Taxonomy" id="355587"/>
    <lineage>
        <taxon>Eukaryota</taxon>
        <taxon>Metazoa</taxon>
        <taxon>Ecdysozoa</taxon>
        <taxon>Arthropoda</taxon>
        <taxon>Hexapoda</taxon>
        <taxon>Insecta</taxon>
        <taxon>Pterygota</taxon>
        <taxon>Neoptera</taxon>
        <taxon>Paraneoptera</taxon>
        <taxon>Hemiptera</taxon>
        <taxon>Heteroptera</taxon>
        <taxon>Panheteroptera</taxon>
        <taxon>Cimicomorpha</taxon>
        <taxon>Miridae</taxon>
        <taxon>Dicyphina</taxon>
        <taxon>Nesidiocoris</taxon>
    </lineage>
</organism>
<keyword evidence="2" id="KW-1185">Reference proteome</keyword>
<dbReference type="Proteomes" id="UP000479000">
    <property type="component" value="Unassembled WGS sequence"/>
</dbReference>
<feature type="non-terminal residue" evidence="1">
    <location>
        <position position="78"/>
    </location>
</feature>